<keyword evidence="3" id="KW-1185">Reference proteome</keyword>
<dbReference type="Proteomes" id="UP001605036">
    <property type="component" value="Unassembled WGS sequence"/>
</dbReference>
<feature type="compositionally biased region" description="Basic and acidic residues" evidence="1">
    <location>
        <begin position="1"/>
        <end position="29"/>
    </location>
</feature>
<evidence type="ECO:0000256" key="1">
    <source>
        <dbReference type="SAM" id="MobiDB-lite"/>
    </source>
</evidence>
<accession>A0ABD1YP95</accession>
<protein>
    <submittedName>
        <fullName evidence="2">Uncharacterized protein</fullName>
    </submittedName>
</protein>
<name>A0ABD1YP95_9MARC</name>
<gene>
    <name evidence="2" type="ORF">R1flu_016213</name>
</gene>
<dbReference type="AlphaFoldDB" id="A0ABD1YP95"/>
<organism evidence="2 3">
    <name type="scientific">Riccia fluitans</name>
    <dbReference type="NCBI Taxonomy" id="41844"/>
    <lineage>
        <taxon>Eukaryota</taxon>
        <taxon>Viridiplantae</taxon>
        <taxon>Streptophyta</taxon>
        <taxon>Embryophyta</taxon>
        <taxon>Marchantiophyta</taxon>
        <taxon>Marchantiopsida</taxon>
        <taxon>Marchantiidae</taxon>
        <taxon>Marchantiales</taxon>
        <taxon>Ricciaceae</taxon>
        <taxon>Riccia</taxon>
    </lineage>
</organism>
<dbReference type="EMBL" id="JBHFFA010000004">
    <property type="protein sequence ID" value="KAL2631527.1"/>
    <property type="molecule type" value="Genomic_DNA"/>
</dbReference>
<comment type="caution">
    <text evidence="2">The sequence shown here is derived from an EMBL/GenBank/DDBJ whole genome shotgun (WGS) entry which is preliminary data.</text>
</comment>
<reference evidence="2 3" key="1">
    <citation type="submission" date="2024-09" db="EMBL/GenBank/DDBJ databases">
        <title>Chromosome-scale assembly of Riccia fluitans.</title>
        <authorList>
            <person name="Paukszto L."/>
            <person name="Sawicki J."/>
            <person name="Karawczyk K."/>
            <person name="Piernik-Szablinska J."/>
            <person name="Szczecinska M."/>
            <person name="Mazdziarz M."/>
        </authorList>
    </citation>
    <scope>NUCLEOTIDE SEQUENCE [LARGE SCALE GENOMIC DNA]</scope>
    <source>
        <strain evidence="2">Rf_01</strain>
        <tissue evidence="2">Aerial parts of the thallus</tissue>
    </source>
</reference>
<evidence type="ECO:0000313" key="2">
    <source>
        <dbReference type="EMBL" id="KAL2631527.1"/>
    </source>
</evidence>
<feature type="region of interest" description="Disordered" evidence="1">
    <location>
        <begin position="1"/>
        <end position="66"/>
    </location>
</feature>
<sequence length="66" mass="7177">MGTNEKSRPFEKQGTERDNKRPKSERDGSDSGSGGEEETAGKLPAFFPKRVSSSGTTRFADDLTPL</sequence>
<proteinExistence type="predicted"/>
<evidence type="ECO:0000313" key="3">
    <source>
        <dbReference type="Proteomes" id="UP001605036"/>
    </source>
</evidence>